<name>A0A9X3ESL2_9BACT</name>
<gene>
    <name evidence="2" type="ORF">OV079_29065</name>
</gene>
<accession>A0A9X3ESL2</accession>
<dbReference type="Proteomes" id="UP001150924">
    <property type="component" value="Unassembled WGS sequence"/>
</dbReference>
<sequence>MFSAPLLAVALSAAPTGLSPAPLQPVDPSPAPAAPSPAPQPVALSTAPTAPSPAPQPVALSTSPTDPSPAPPQRVDLPEPRPVPRVTLTEAPHRPYYGLPKPRFVPGFRIGVGLGARLAGQRSDRAHFALDALLYAGAGLHRGRNQAALVPALGYSLGAGKVTREHLLLAGLGLGVLGKDDASLAVVPAFVVGVAERQRALGVRTSLVLDTGRLGVVLEVAHQYLHLPTGHRHELRLMFGLDLIRVFR</sequence>
<organism evidence="2 3">
    <name type="scientific">Nannocystis pusilla</name>
    <dbReference type="NCBI Taxonomy" id="889268"/>
    <lineage>
        <taxon>Bacteria</taxon>
        <taxon>Pseudomonadati</taxon>
        <taxon>Myxococcota</taxon>
        <taxon>Polyangia</taxon>
        <taxon>Nannocystales</taxon>
        <taxon>Nannocystaceae</taxon>
        <taxon>Nannocystis</taxon>
    </lineage>
</organism>
<proteinExistence type="predicted"/>
<evidence type="ECO:0000313" key="2">
    <source>
        <dbReference type="EMBL" id="MCY1009544.1"/>
    </source>
</evidence>
<comment type="caution">
    <text evidence="2">The sequence shown here is derived from an EMBL/GenBank/DDBJ whole genome shotgun (WGS) entry which is preliminary data.</text>
</comment>
<reference evidence="2" key="1">
    <citation type="submission" date="2022-11" db="EMBL/GenBank/DDBJ databases">
        <title>Minimal conservation of predation-associated metabolite biosynthetic gene clusters underscores biosynthetic potential of Myxococcota including descriptions for ten novel species: Archangium lansinium sp. nov., Myxococcus landrumus sp. nov., Nannocystis bai.</title>
        <authorList>
            <person name="Ahearne A."/>
            <person name="Stevens C."/>
            <person name="Phillips K."/>
        </authorList>
    </citation>
    <scope>NUCLEOTIDE SEQUENCE</scope>
    <source>
        <strain evidence="2">Na p29</strain>
    </source>
</reference>
<keyword evidence="3" id="KW-1185">Reference proteome</keyword>
<dbReference type="AlphaFoldDB" id="A0A9X3ESL2"/>
<protein>
    <submittedName>
        <fullName evidence="2">Uncharacterized protein</fullName>
    </submittedName>
</protein>
<feature type="compositionally biased region" description="Pro residues" evidence="1">
    <location>
        <begin position="22"/>
        <end position="40"/>
    </location>
</feature>
<feature type="region of interest" description="Disordered" evidence="1">
    <location>
        <begin position="16"/>
        <end position="94"/>
    </location>
</feature>
<evidence type="ECO:0000256" key="1">
    <source>
        <dbReference type="SAM" id="MobiDB-lite"/>
    </source>
</evidence>
<evidence type="ECO:0000313" key="3">
    <source>
        <dbReference type="Proteomes" id="UP001150924"/>
    </source>
</evidence>
<dbReference type="EMBL" id="JAPNKE010000002">
    <property type="protein sequence ID" value="MCY1009544.1"/>
    <property type="molecule type" value="Genomic_DNA"/>
</dbReference>
<dbReference type="RefSeq" id="WP_267772209.1">
    <property type="nucleotide sequence ID" value="NZ_JAPNKE010000002.1"/>
</dbReference>